<evidence type="ECO:0000313" key="2">
    <source>
        <dbReference type="EMBL" id="KAJ1197276.1"/>
    </source>
</evidence>
<evidence type="ECO:0000256" key="1">
    <source>
        <dbReference type="SAM" id="SignalP"/>
    </source>
</evidence>
<sequence>MPVAITGGCGLAVWGVQAFLCCDRALAADWPFLATRNRGLVVCGYQRSSVALGLPCRLQAGPVSPARLLRCQPVVRDGPVAGSLPSQAAGLRGAGACSGWFVIIVVVNPPREQLSGGGRGLALTFRAALVNPFQRGSFIFTHIVVLLPGSDF</sequence>
<dbReference type="AlphaFoldDB" id="A0AAV7VA24"/>
<name>A0AAV7VA24_PLEWA</name>
<dbReference type="EMBL" id="JANPWB010000003">
    <property type="protein sequence ID" value="KAJ1197276.1"/>
    <property type="molecule type" value="Genomic_DNA"/>
</dbReference>
<feature type="signal peptide" evidence="1">
    <location>
        <begin position="1"/>
        <end position="27"/>
    </location>
</feature>
<keyword evidence="1" id="KW-0732">Signal</keyword>
<dbReference type="Proteomes" id="UP001066276">
    <property type="component" value="Chromosome 2_1"/>
</dbReference>
<feature type="chain" id="PRO_5043686884" description="Secreted protein" evidence="1">
    <location>
        <begin position="28"/>
        <end position="152"/>
    </location>
</feature>
<organism evidence="2 3">
    <name type="scientific">Pleurodeles waltl</name>
    <name type="common">Iberian ribbed newt</name>
    <dbReference type="NCBI Taxonomy" id="8319"/>
    <lineage>
        <taxon>Eukaryota</taxon>
        <taxon>Metazoa</taxon>
        <taxon>Chordata</taxon>
        <taxon>Craniata</taxon>
        <taxon>Vertebrata</taxon>
        <taxon>Euteleostomi</taxon>
        <taxon>Amphibia</taxon>
        <taxon>Batrachia</taxon>
        <taxon>Caudata</taxon>
        <taxon>Salamandroidea</taxon>
        <taxon>Salamandridae</taxon>
        <taxon>Pleurodelinae</taxon>
        <taxon>Pleurodeles</taxon>
    </lineage>
</organism>
<protein>
    <recommendedName>
        <fullName evidence="4">Secreted protein</fullName>
    </recommendedName>
</protein>
<comment type="caution">
    <text evidence="2">The sequence shown here is derived from an EMBL/GenBank/DDBJ whole genome shotgun (WGS) entry which is preliminary data.</text>
</comment>
<proteinExistence type="predicted"/>
<gene>
    <name evidence="2" type="ORF">NDU88_001138</name>
</gene>
<keyword evidence="3" id="KW-1185">Reference proteome</keyword>
<evidence type="ECO:0008006" key="4">
    <source>
        <dbReference type="Google" id="ProtNLM"/>
    </source>
</evidence>
<accession>A0AAV7VA24</accession>
<evidence type="ECO:0000313" key="3">
    <source>
        <dbReference type="Proteomes" id="UP001066276"/>
    </source>
</evidence>
<reference evidence="2" key="1">
    <citation type="journal article" date="2022" name="bioRxiv">
        <title>Sequencing and chromosome-scale assembly of the giantPleurodeles waltlgenome.</title>
        <authorList>
            <person name="Brown T."/>
            <person name="Elewa A."/>
            <person name="Iarovenko S."/>
            <person name="Subramanian E."/>
            <person name="Araus A.J."/>
            <person name="Petzold A."/>
            <person name="Susuki M."/>
            <person name="Suzuki K.-i.T."/>
            <person name="Hayashi T."/>
            <person name="Toyoda A."/>
            <person name="Oliveira C."/>
            <person name="Osipova E."/>
            <person name="Leigh N.D."/>
            <person name="Simon A."/>
            <person name="Yun M.H."/>
        </authorList>
    </citation>
    <scope>NUCLEOTIDE SEQUENCE</scope>
    <source>
        <strain evidence="2">20211129_DDA</strain>
        <tissue evidence="2">Liver</tissue>
    </source>
</reference>